<dbReference type="InterPro" id="IPR032635">
    <property type="entry name" value="Anti_2"/>
</dbReference>
<evidence type="ECO:0000259" key="2">
    <source>
        <dbReference type="Pfam" id="PF16998"/>
    </source>
</evidence>
<feature type="domain" description="Surface antigen" evidence="2">
    <location>
        <begin position="16"/>
        <end position="125"/>
    </location>
</feature>
<evidence type="ECO:0000313" key="4">
    <source>
        <dbReference type="Proteomes" id="UP001169006"/>
    </source>
</evidence>
<dbReference type="RefSeq" id="WP_302076029.1">
    <property type="nucleotide sequence ID" value="NZ_JAUKWQ010000001.1"/>
</dbReference>
<evidence type="ECO:0000313" key="3">
    <source>
        <dbReference type="EMBL" id="MDO1581289.1"/>
    </source>
</evidence>
<accession>A0ABT8SSA9</accession>
<name>A0ABT8SSA9_9HYPH</name>
<feature type="region of interest" description="Disordered" evidence="1">
    <location>
        <begin position="25"/>
        <end position="48"/>
    </location>
</feature>
<dbReference type="Proteomes" id="UP001169006">
    <property type="component" value="Unassembled WGS sequence"/>
</dbReference>
<protein>
    <submittedName>
        <fullName evidence="3">RT0821/Lpp0805 family surface protein</fullName>
    </submittedName>
</protein>
<dbReference type="Pfam" id="PF16998">
    <property type="entry name" value="17kDa_Anti_2"/>
    <property type="match status" value="1"/>
</dbReference>
<evidence type="ECO:0000256" key="1">
    <source>
        <dbReference type="SAM" id="MobiDB-lite"/>
    </source>
</evidence>
<reference evidence="3" key="1">
    <citation type="journal article" date="2015" name="Int. J. Syst. Evol. Microbiol.">
        <title>Rhizobium oryzicola sp. nov., potential plant-growth-promoting endophytic bacteria isolated from rice roots.</title>
        <authorList>
            <person name="Zhang X.X."/>
            <person name="Gao J.S."/>
            <person name="Cao Y.H."/>
            <person name="Sheirdil R.A."/>
            <person name="Wang X.C."/>
            <person name="Zhang L."/>
        </authorList>
    </citation>
    <scope>NUCLEOTIDE SEQUENCE</scope>
    <source>
        <strain evidence="3">05753</strain>
    </source>
</reference>
<sequence length="126" mass="13343">MLSVCSGLAGCTSGSFDLFDSSPKVDRTLSTGSVPKRPTETASDEVTVRNAVTSADLQKLGTSPLPWANTTTGSAGVVSQIHEVVVSGQKCRFFTTTRHAYDGIARFSGQACYVGGDWTLTSFDRQ</sequence>
<keyword evidence="4" id="KW-1185">Reference proteome</keyword>
<organism evidence="3 4">
    <name type="scientific">Rhizobium oryzicola</name>
    <dbReference type="NCBI Taxonomy" id="1232668"/>
    <lineage>
        <taxon>Bacteria</taxon>
        <taxon>Pseudomonadati</taxon>
        <taxon>Pseudomonadota</taxon>
        <taxon>Alphaproteobacteria</taxon>
        <taxon>Hyphomicrobiales</taxon>
        <taxon>Rhizobiaceae</taxon>
        <taxon>Rhizobium/Agrobacterium group</taxon>
        <taxon>Rhizobium</taxon>
    </lineage>
</organism>
<gene>
    <name evidence="3" type="ORF">Q2T52_04190</name>
</gene>
<dbReference type="EMBL" id="JAUKWQ010000001">
    <property type="protein sequence ID" value="MDO1581289.1"/>
    <property type="molecule type" value="Genomic_DNA"/>
</dbReference>
<comment type="caution">
    <text evidence="3">The sequence shown here is derived from an EMBL/GenBank/DDBJ whole genome shotgun (WGS) entry which is preliminary data.</text>
</comment>
<reference evidence="3" key="2">
    <citation type="submission" date="2023-07" db="EMBL/GenBank/DDBJ databases">
        <authorList>
            <person name="Sun H."/>
        </authorList>
    </citation>
    <scope>NUCLEOTIDE SEQUENCE</scope>
    <source>
        <strain evidence="3">05753</strain>
    </source>
</reference>
<proteinExistence type="predicted"/>